<reference evidence="5 6" key="1">
    <citation type="journal article" date="2010" name="Stand. Genomic Sci.">
        <title>Permanent draft genome sequence of Dethiosulfovibrio peptidovorans type strain (SEBR 4207).</title>
        <authorList>
            <person name="Labutti K."/>
            <person name="Mayilraj S."/>
            <person name="Clum A."/>
            <person name="Lucas S."/>
            <person name="Glavina Del Rio T."/>
            <person name="Nolan M."/>
            <person name="Tice H."/>
            <person name="Cheng J.F."/>
            <person name="Pitluck S."/>
            <person name="Liolios K."/>
            <person name="Ivanova N."/>
            <person name="Mavromatis K."/>
            <person name="Mikhailova N."/>
            <person name="Pati A."/>
            <person name="Goodwin L."/>
            <person name="Chen A."/>
            <person name="Palaniappan K."/>
            <person name="Land M."/>
            <person name="Hauser L."/>
            <person name="Chang Y.J."/>
            <person name="Jeffries C.D."/>
            <person name="Rohde M."/>
            <person name="Spring S."/>
            <person name="Goker M."/>
            <person name="Woyke T."/>
            <person name="Bristow J."/>
            <person name="Eisen J.A."/>
            <person name="Markowitz V."/>
            <person name="Hugenholtz P."/>
            <person name="Kyrpides N.C."/>
            <person name="Klenk H.P."/>
            <person name="Lapidus A."/>
        </authorList>
    </citation>
    <scope>NUCLEOTIDE SEQUENCE [LARGE SCALE GENOMIC DNA]</scope>
    <source>
        <strain evidence="5 6">DSM 11002</strain>
    </source>
</reference>
<evidence type="ECO:0000313" key="5">
    <source>
        <dbReference type="EMBL" id="EFC90262.1"/>
    </source>
</evidence>
<dbReference type="InterPro" id="IPR001503">
    <property type="entry name" value="Glyco_trans_10"/>
</dbReference>
<name>D2Z344_9BACT</name>
<comment type="caution">
    <text evidence="5">The sequence shown here is derived from an EMBL/GenBank/DDBJ whole genome shotgun (WGS) entry which is preliminary data.</text>
</comment>
<evidence type="ECO:0000256" key="3">
    <source>
        <dbReference type="ARBA" id="ARBA00022679"/>
    </source>
</evidence>
<dbReference type="Pfam" id="PF00852">
    <property type="entry name" value="Glyco_transf_10"/>
    <property type="match status" value="1"/>
</dbReference>
<keyword evidence="3" id="KW-0808">Transferase</keyword>
<dbReference type="GO" id="GO:0046920">
    <property type="term" value="F:alpha-(1-&gt;3)-fucosyltransferase activity"/>
    <property type="evidence" value="ECO:0007669"/>
    <property type="project" value="TreeGrafter"/>
</dbReference>
<dbReference type="PaxDb" id="469381-Dpep_0230"/>
<dbReference type="Gene3D" id="3.40.50.11660">
    <property type="entry name" value="Glycosyl transferase family 10, C-terminal domain"/>
    <property type="match status" value="1"/>
</dbReference>
<dbReference type="PANTHER" id="PTHR11929:SF194">
    <property type="entry name" value="ALPHA-(1,3)-FUCOSYLTRANSFERASE 10"/>
    <property type="match status" value="1"/>
</dbReference>
<dbReference type="RefSeq" id="WP_005658866.1">
    <property type="nucleotide sequence ID" value="NZ_ABTR02000001.1"/>
</dbReference>
<protein>
    <recommendedName>
        <fullName evidence="4">Fucosyltransferase C-terminal domain-containing protein</fullName>
    </recommendedName>
</protein>
<dbReference type="InterPro" id="IPR055270">
    <property type="entry name" value="Glyco_tran_10_C"/>
</dbReference>
<organism evidence="5 6">
    <name type="scientific">Dethiosulfovibrio peptidovorans DSM 11002</name>
    <dbReference type="NCBI Taxonomy" id="469381"/>
    <lineage>
        <taxon>Bacteria</taxon>
        <taxon>Thermotogati</taxon>
        <taxon>Synergistota</taxon>
        <taxon>Synergistia</taxon>
        <taxon>Synergistales</taxon>
        <taxon>Dethiosulfovibrionaceae</taxon>
        <taxon>Dethiosulfovibrio</taxon>
    </lineage>
</organism>
<keyword evidence="6" id="KW-1185">Reference proteome</keyword>
<evidence type="ECO:0000256" key="2">
    <source>
        <dbReference type="ARBA" id="ARBA00022676"/>
    </source>
</evidence>
<accession>D2Z344</accession>
<comment type="similarity">
    <text evidence="1">Belongs to the glycosyltransferase 10 family.</text>
</comment>
<dbReference type="STRING" id="469381.Dpep_0230"/>
<dbReference type="PANTHER" id="PTHR11929">
    <property type="entry name" value="ALPHA- 1,3 -FUCOSYLTRANSFERASE"/>
    <property type="match status" value="1"/>
</dbReference>
<feature type="domain" description="Fucosyltransferase C-terminal" evidence="4">
    <location>
        <begin position="234"/>
        <end position="313"/>
    </location>
</feature>
<dbReference type="EMBL" id="ABTR02000001">
    <property type="protein sequence ID" value="EFC90262.1"/>
    <property type="molecule type" value="Genomic_DNA"/>
</dbReference>
<dbReference type="InterPro" id="IPR038577">
    <property type="entry name" value="GT10-like_C_sf"/>
</dbReference>
<evidence type="ECO:0000256" key="1">
    <source>
        <dbReference type="ARBA" id="ARBA00008919"/>
    </source>
</evidence>
<evidence type="ECO:0000313" key="6">
    <source>
        <dbReference type="Proteomes" id="UP000006427"/>
    </source>
</evidence>
<dbReference type="eggNOG" id="ENOG5030SCE">
    <property type="taxonomic scope" value="Bacteria"/>
</dbReference>
<evidence type="ECO:0000259" key="4">
    <source>
        <dbReference type="Pfam" id="PF00852"/>
    </source>
</evidence>
<dbReference type="OrthoDB" id="9791032at2"/>
<keyword evidence="2" id="KW-0328">Glycosyltransferase</keyword>
<dbReference type="Proteomes" id="UP000006427">
    <property type="component" value="Unassembled WGS sequence"/>
</dbReference>
<dbReference type="AlphaFoldDB" id="D2Z344"/>
<proteinExistence type="inferred from homology"/>
<sequence>MRKIALFAYGEIYYGNDRIFDPDWMKDLPLGNSWGFYFGDLKDRMEKLGWSLSAPDPVRDSLDGFEKILFFDMPNKIALYQSKILNGPQRKYLVQSECSQIVPENWRESNYSLFDRVFTWSPDLKGEKFVRYYWPNRLELPDRSRFSFQDKKMCVMVAGNKKNKSPNELYSERRKVLDWFELNHPDDLDLYGNEWNLSLRKKTKEFFKNMARWSRGEYPVRIKDYSIYRGRLSSKEDTLPDYKFNFCYENMKDVPGYITEKIFDSFSCGVVPIYWGWKGVSSLIPEEAFIDARRFDSINDIYGFISSMDESSHRSYLDAAVDFLTSQKASLFSGDAFIRTLVDGMGIH</sequence>
<dbReference type="SUPFAM" id="SSF53756">
    <property type="entry name" value="UDP-Glycosyltransferase/glycogen phosphorylase"/>
    <property type="match status" value="1"/>
</dbReference>
<gene>
    <name evidence="5" type="ORF">Dpep_0230</name>
</gene>
<dbReference type="GO" id="GO:0016020">
    <property type="term" value="C:membrane"/>
    <property type="evidence" value="ECO:0007669"/>
    <property type="project" value="InterPro"/>
</dbReference>